<dbReference type="PANTHER" id="PTHR43114:SF7">
    <property type="entry name" value="ADENOSINE DEAMINASE DOMAIN-CONTAINING PROTEIN"/>
    <property type="match status" value="1"/>
</dbReference>
<evidence type="ECO:0000259" key="5">
    <source>
        <dbReference type="Pfam" id="PF00962"/>
    </source>
</evidence>
<dbReference type="Gramene" id="rna-gnl|WGS:JABURB|Cocit.L5038.1">
    <property type="protein sequence ID" value="cds-KAF7846167.1"/>
    <property type="gene ID" value="gene-BT93_L5038"/>
</dbReference>
<gene>
    <name evidence="6" type="ORF">BT93_L5038</name>
</gene>
<keyword evidence="3" id="KW-0378">Hydrolase</keyword>
<dbReference type="Pfam" id="PF00962">
    <property type="entry name" value="A_deaminase"/>
    <property type="match status" value="1"/>
</dbReference>
<evidence type="ECO:0000256" key="4">
    <source>
        <dbReference type="ARBA" id="ARBA00022833"/>
    </source>
</evidence>
<keyword evidence="7" id="KW-1185">Reference proteome</keyword>
<dbReference type="GO" id="GO:0005829">
    <property type="term" value="C:cytosol"/>
    <property type="evidence" value="ECO:0007669"/>
    <property type="project" value="TreeGrafter"/>
</dbReference>
<dbReference type="OrthoDB" id="272271at2759"/>
<organism evidence="6 7">
    <name type="scientific">Corymbia citriodora subsp. variegata</name>
    <dbReference type="NCBI Taxonomy" id="360336"/>
    <lineage>
        <taxon>Eukaryota</taxon>
        <taxon>Viridiplantae</taxon>
        <taxon>Streptophyta</taxon>
        <taxon>Embryophyta</taxon>
        <taxon>Tracheophyta</taxon>
        <taxon>Spermatophyta</taxon>
        <taxon>Magnoliopsida</taxon>
        <taxon>eudicotyledons</taxon>
        <taxon>Gunneridae</taxon>
        <taxon>Pentapetalae</taxon>
        <taxon>rosids</taxon>
        <taxon>malvids</taxon>
        <taxon>Myrtales</taxon>
        <taxon>Myrtaceae</taxon>
        <taxon>Myrtoideae</taxon>
        <taxon>Eucalypteae</taxon>
        <taxon>Corymbia</taxon>
    </lineage>
</organism>
<comment type="caution">
    <text evidence="6">The sequence shown here is derived from an EMBL/GenBank/DDBJ whole genome shotgun (WGS) entry which is preliminary data.</text>
</comment>
<keyword evidence="4" id="KW-0862">Zinc</keyword>
<dbReference type="GO" id="GO:0006146">
    <property type="term" value="P:adenine catabolic process"/>
    <property type="evidence" value="ECO:0007669"/>
    <property type="project" value="InterPro"/>
</dbReference>
<dbReference type="NCBIfam" id="TIGR01430">
    <property type="entry name" value="aden_deam"/>
    <property type="match status" value="1"/>
</dbReference>
<evidence type="ECO:0000313" key="6">
    <source>
        <dbReference type="EMBL" id="KAF7846167.1"/>
    </source>
</evidence>
<reference evidence="6" key="1">
    <citation type="submission" date="2020-05" db="EMBL/GenBank/DDBJ databases">
        <title>WGS assembly of Corymbia citriodora subspecies variegata.</title>
        <authorList>
            <person name="Barry K."/>
            <person name="Hundley H."/>
            <person name="Shu S."/>
            <person name="Jenkins J."/>
            <person name="Grimwood J."/>
            <person name="Baten A."/>
        </authorList>
    </citation>
    <scope>NUCLEOTIDE SEQUENCE</scope>
    <source>
        <strain evidence="6">CV2-018</strain>
    </source>
</reference>
<dbReference type="InterPro" id="IPR006330">
    <property type="entry name" value="Ado/ade_deaminase"/>
</dbReference>
<dbReference type="GO" id="GO:0046872">
    <property type="term" value="F:metal ion binding"/>
    <property type="evidence" value="ECO:0007669"/>
    <property type="project" value="UniProtKB-KW"/>
</dbReference>
<dbReference type="HAMAP" id="MF_01962">
    <property type="entry name" value="Adenine_deaminase"/>
    <property type="match status" value="1"/>
</dbReference>
<dbReference type="SUPFAM" id="SSF51556">
    <property type="entry name" value="Metallo-dependent hydrolases"/>
    <property type="match status" value="1"/>
</dbReference>
<dbReference type="GO" id="GO:0000034">
    <property type="term" value="F:adenine deaminase activity"/>
    <property type="evidence" value="ECO:0007669"/>
    <property type="project" value="InterPro"/>
</dbReference>
<evidence type="ECO:0000256" key="1">
    <source>
        <dbReference type="ARBA" id="ARBA00001947"/>
    </source>
</evidence>
<evidence type="ECO:0000313" key="7">
    <source>
        <dbReference type="Proteomes" id="UP000806378"/>
    </source>
</evidence>
<dbReference type="Proteomes" id="UP000806378">
    <property type="component" value="Unassembled WGS sequence"/>
</dbReference>
<dbReference type="InterPro" id="IPR001365">
    <property type="entry name" value="A_deaminase_dom"/>
</dbReference>
<dbReference type="GO" id="GO:0043103">
    <property type="term" value="P:hypoxanthine salvage"/>
    <property type="evidence" value="ECO:0007669"/>
    <property type="project" value="TreeGrafter"/>
</dbReference>
<evidence type="ECO:0000256" key="3">
    <source>
        <dbReference type="ARBA" id="ARBA00022801"/>
    </source>
</evidence>
<proteinExistence type="inferred from homology"/>
<dbReference type="EMBL" id="MU094968">
    <property type="protein sequence ID" value="KAF7846167.1"/>
    <property type="molecule type" value="Genomic_DNA"/>
</dbReference>
<dbReference type="InterPro" id="IPR032466">
    <property type="entry name" value="Metal_Hydrolase"/>
</dbReference>
<keyword evidence="2" id="KW-0479">Metal-binding</keyword>
<feature type="domain" description="Adenosine deaminase" evidence="5">
    <location>
        <begin position="12"/>
        <end position="336"/>
    </location>
</feature>
<protein>
    <recommendedName>
        <fullName evidence="5">Adenosine deaminase domain-containing protein</fullName>
    </recommendedName>
</protein>
<name>A0A8T0CFG6_CORYI</name>
<dbReference type="InterPro" id="IPR028892">
    <property type="entry name" value="ADE"/>
</dbReference>
<evidence type="ECO:0000256" key="2">
    <source>
        <dbReference type="ARBA" id="ARBA00022723"/>
    </source>
</evidence>
<accession>A0A8T0CFG6</accession>
<comment type="cofactor">
    <cofactor evidence="1">
        <name>Zn(2+)</name>
        <dbReference type="ChEBI" id="CHEBI:29105"/>
    </cofactor>
</comment>
<sequence length="346" mass="38945">MDDLEGFIQGLPKAELHVHLEGCLTPDLAARLAKRNNMNLPESVSKASSSTGFAFHDLISFLAVYYPAMSVLQTPQDFHDLAMDYLTIAHSQNIRHCELFFDPQAHTSRGVTFSTVVEGYSSALTKAQTDFGISCSLIMCFLRDHSADSAMTTLTSLLSLPKSTTSLITGIGLDSDERNNPPSKFTEVFALAREHNYNLTAHCDIDQQNTLSHIHQALHDLKVHRLDHGTNIIDSPDLIDYAIKHNIGLTTCPISNSIVTSDFKGKEILELLREGVKVTVNSDDPAYFRGYLSENLLKLVRETDVMWSEVVRMQRNAFEISWVDEERRVMLLRELCEYARKYGLEF</sequence>
<dbReference type="PANTHER" id="PTHR43114">
    <property type="entry name" value="ADENINE DEAMINASE"/>
    <property type="match status" value="1"/>
</dbReference>
<dbReference type="AlphaFoldDB" id="A0A8T0CFG6"/>
<dbReference type="Gene3D" id="3.20.20.140">
    <property type="entry name" value="Metal-dependent hydrolases"/>
    <property type="match status" value="1"/>
</dbReference>